<dbReference type="Proteomes" id="UP001458880">
    <property type="component" value="Unassembled WGS sequence"/>
</dbReference>
<feature type="compositionally biased region" description="Basic and acidic residues" evidence="1">
    <location>
        <begin position="79"/>
        <end position="100"/>
    </location>
</feature>
<gene>
    <name evidence="2" type="ORF">QE152_g201</name>
</gene>
<reference evidence="2 3" key="1">
    <citation type="journal article" date="2024" name="BMC Genomics">
        <title>De novo assembly and annotation of Popillia japonica's genome with initial clues to its potential as an invasive pest.</title>
        <authorList>
            <person name="Cucini C."/>
            <person name="Boschi S."/>
            <person name="Funari R."/>
            <person name="Cardaioli E."/>
            <person name="Iannotti N."/>
            <person name="Marturano G."/>
            <person name="Paoli F."/>
            <person name="Bruttini M."/>
            <person name="Carapelli A."/>
            <person name="Frati F."/>
            <person name="Nardi F."/>
        </authorList>
    </citation>
    <scope>NUCLEOTIDE SEQUENCE [LARGE SCALE GENOMIC DNA]</scope>
    <source>
        <strain evidence="2">DMR45628</strain>
    </source>
</reference>
<keyword evidence="3" id="KW-1185">Reference proteome</keyword>
<proteinExistence type="predicted"/>
<feature type="compositionally biased region" description="Low complexity" evidence="1">
    <location>
        <begin position="12"/>
        <end position="23"/>
    </location>
</feature>
<organism evidence="2 3">
    <name type="scientific">Popillia japonica</name>
    <name type="common">Japanese beetle</name>
    <dbReference type="NCBI Taxonomy" id="7064"/>
    <lineage>
        <taxon>Eukaryota</taxon>
        <taxon>Metazoa</taxon>
        <taxon>Ecdysozoa</taxon>
        <taxon>Arthropoda</taxon>
        <taxon>Hexapoda</taxon>
        <taxon>Insecta</taxon>
        <taxon>Pterygota</taxon>
        <taxon>Neoptera</taxon>
        <taxon>Endopterygota</taxon>
        <taxon>Coleoptera</taxon>
        <taxon>Polyphaga</taxon>
        <taxon>Scarabaeiformia</taxon>
        <taxon>Scarabaeidae</taxon>
        <taxon>Rutelinae</taxon>
        <taxon>Popillia</taxon>
    </lineage>
</organism>
<feature type="region of interest" description="Disordered" evidence="1">
    <location>
        <begin position="1"/>
        <end position="100"/>
    </location>
</feature>
<comment type="caution">
    <text evidence="2">The sequence shown here is derived from an EMBL/GenBank/DDBJ whole genome shotgun (WGS) entry which is preliminary data.</text>
</comment>
<dbReference type="AlphaFoldDB" id="A0AAW1NKY8"/>
<evidence type="ECO:0000313" key="2">
    <source>
        <dbReference type="EMBL" id="KAK9758976.1"/>
    </source>
</evidence>
<feature type="compositionally biased region" description="Polar residues" evidence="1">
    <location>
        <begin position="67"/>
        <end position="77"/>
    </location>
</feature>
<sequence>MLTADHRPPHPYYHQPYGQYPPHLGRPHPYAHGGPPDGQHVPTGPDDHGPPRMYGGMPDSDRPPNEIDNSMNQSSDPQGDDKDCKGENSHDDGRERKEID</sequence>
<evidence type="ECO:0000256" key="1">
    <source>
        <dbReference type="SAM" id="MobiDB-lite"/>
    </source>
</evidence>
<accession>A0AAW1NKY8</accession>
<evidence type="ECO:0000313" key="3">
    <source>
        <dbReference type="Proteomes" id="UP001458880"/>
    </source>
</evidence>
<name>A0AAW1NKY8_POPJA</name>
<protein>
    <submittedName>
        <fullName evidence="2">Uncharacterized protein</fullName>
    </submittedName>
</protein>
<dbReference type="EMBL" id="JASPKY010000002">
    <property type="protein sequence ID" value="KAK9758976.1"/>
    <property type="molecule type" value="Genomic_DNA"/>
</dbReference>